<name>A0A0G4KLA6_VERLO</name>
<feature type="region of interest" description="Disordered" evidence="1">
    <location>
        <begin position="1"/>
        <end position="23"/>
    </location>
</feature>
<feature type="non-terminal residue" evidence="2">
    <location>
        <position position="1"/>
    </location>
</feature>
<feature type="non-terminal residue" evidence="2">
    <location>
        <position position="84"/>
    </location>
</feature>
<evidence type="ECO:0000313" key="3">
    <source>
        <dbReference type="Proteomes" id="UP000045706"/>
    </source>
</evidence>
<feature type="compositionally biased region" description="Basic residues" evidence="1">
    <location>
        <begin position="1"/>
        <end position="11"/>
    </location>
</feature>
<accession>A0A0G4KLA6</accession>
<protein>
    <submittedName>
        <fullName evidence="2">Uncharacterized protein</fullName>
    </submittedName>
</protein>
<proteinExistence type="predicted"/>
<evidence type="ECO:0000313" key="2">
    <source>
        <dbReference type="EMBL" id="CRK09213.1"/>
    </source>
</evidence>
<dbReference type="Proteomes" id="UP000045706">
    <property type="component" value="Unassembled WGS sequence"/>
</dbReference>
<dbReference type="EMBL" id="CVQI01001427">
    <property type="protein sequence ID" value="CRK09213.1"/>
    <property type="molecule type" value="Genomic_DNA"/>
</dbReference>
<sequence length="84" mass="10083">VVRCRPHGGHLQRHDPHRPSLHLLRRLPRRLRLRPRRHPSVRLPALRDRLFPHALAARHCQRPALRHRRCGPAHGRQDCRRLRS</sequence>
<gene>
    <name evidence="2" type="ORF">BN1723_020956</name>
</gene>
<dbReference type="AlphaFoldDB" id="A0A0G4KLA6"/>
<evidence type="ECO:0000256" key="1">
    <source>
        <dbReference type="SAM" id="MobiDB-lite"/>
    </source>
</evidence>
<reference evidence="3" key="1">
    <citation type="submission" date="2015-05" db="EMBL/GenBank/DDBJ databases">
        <authorList>
            <person name="Fogelqvist Johan"/>
        </authorList>
    </citation>
    <scope>NUCLEOTIDE SEQUENCE [LARGE SCALE GENOMIC DNA]</scope>
</reference>
<organism evidence="2 3">
    <name type="scientific">Verticillium longisporum</name>
    <name type="common">Verticillium dahliae var. longisporum</name>
    <dbReference type="NCBI Taxonomy" id="100787"/>
    <lineage>
        <taxon>Eukaryota</taxon>
        <taxon>Fungi</taxon>
        <taxon>Dikarya</taxon>
        <taxon>Ascomycota</taxon>
        <taxon>Pezizomycotina</taxon>
        <taxon>Sordariomycetes</taxon>
        <taxon>Hypocreomycetidae</taxon>
        <taxon>Glomerellales</taxon>
        <taxon>Plectosphaerellaceae</taxon>
        <taxon>Verticillium</taxon>
    </lineage>
</organism>